<organism evidence="1">
    <name type="scientific">freshwater metagenome</name>
    <dbReference type="NCBI Taxonomy" id="449393"/>
    <lineage>
        <taxon>unclassified sequences</taxon>
        <taxon>metagenomes</taxon>
        <taxon>ecological metagenomes</taxon>
    </lineage>
</organism>
<sequence length="49" mass="5101">MSRPIASAAIDLLGIPWLINQFLLEAASVVLSPGAPEPTVIIFGAKPKS</sequence>
<gene>
    <name evidence="1" type="ORF">UFOPK2982_00792</name>
</gene>
<dbReference type="EMBL" id="CAFAAE010000120">
    <property type="protein sequence ID" value="CAB4794336.1"/>
    <property type="molecule type" value="Genomic_DNA"/>
</dbReference>
<proteinExistence type="predicted"/>
<dbReference type="AlphaFoldDB" id="A0A6J6XGK1"/>
<reference evidence="1" key="1">
    <citation type="submission" date="2020-05" db="EMBL/GenBank/DDBJ databases">
        <authorList>
            <person name="Chiriac C."/>
            <person name="Salcher M."/>
            <person name="Ghai R."/>
            <person name="Kavagutti S V."/>
        </authorList>
    </citation>
    <scope>NUCLEOTIDE SEQUENCE</scope>
</reference>
<accession>A0A6J6XGK1</accession>
<evidence type="ECO:0000313" key="1">
    <source>
        <dbReference type="EMBL" id="CAB4794336.1"/>
    </source>
</evidence>
<name>A0A6J6XGK1_9ZZZZ</name>
<protein>
    <submittedName>
        <fullName evidence="1">Unannotated protein</fullName>
    </submittedName>
</protein>